<dbReference type="EMBL" id="MU154593">
    <property type="protein sequence ID" value="KAF9492955.1"/>
    <property type="molecule type" value="Genomic_DNA"/>
</dbReference>
<gene>
    <name evidence="1" type="ORF">BDN71DRAFT_1509054</name>
</gene>
<evidence type="ECO:0000313" key="2">
    <source>
        <dbReference type="Proteomes" id="UP000807025"/>
    </source>
</evidence>
<comment type="caution">
    <text evidence="1">The sequence shown here is derived from an EMBL/GenBank/DDBJ whole genome shotgun (WGS) entry which is preliminary data.</text>
</comment>
<dbReference type="Proteomes" id="UP000807025">
    <property type="component" value="Unassembled WGS sequence"/>
</dbReference>
<dbReference type="AlphaFoldDB" id="A0A9P6DEW8"/>
<protein>
    <submittedName>
        <fullName evidence="1">Uncharacterized protein</fullName>
    </submittedName>
</protein>
<organism evidence="1 2">
    <name type="scientific">Pleurotus eryngii</name>
    <name type="common">Boletus of the steppes</name>
    <dbReference type="NCBI Taxonomy" id="5323"/>
    <lineage>
        <taxon>Eukaryota</taxon>
        <taxon>Fungi</taxon>
        <taxon>Dikarya</taxon>
        <taxon>Basidiomycota</taxon>
        <taxon>Agaricomycotina</taxon>
        <taxon>Agaricomycetes</taxon>
        <taxon>Agaricomycetidae</taxon>
        <taxon>Agaricales</taxon>
        <taxon>Pleurotineae</taxon>
        <taxon>Pleurotaceae</taxon>
        <taxon>Pleurotus</taxon>
    </lineage>
</organism>
<name>A0A9P6DEW8_PLEER</name>
<accession>A0A9P6DEW8</accession>
<sequence length="116" mass="13416">MLPLELVIKIIAFLDDLPFKEEWEEILFSQSNNSRRRVSHLAFAPRLLPRTQYMDSEPYLPGYYLPLDSHQVRQRHNVRRTGYPPVQTYYTPGSASLTAVGIMSHQVPTQASVRCI</sequence>
<reference evidence="1" key="1">
    <citation type="submission" date="2020-11" db="EMBL/GenBank/DDBJ databases">
        <authorList>
            <consortium name="DOE Joint Genome Institute"/>
            <person name="Ahrendt S."/>
            <person name="Riley R."/>
            <person name="Andreopoulos W."/>
            <person name="Labutti K."/>
            <person name="Pangilinan J."/>
            <person name="Ruiz-Duenas F.J."/>
            <person name="Barrasa J.M."/>
            <person name="Sanchez-Garcia M."/>
            <person name="Camarero S."/>
            <person name="Miyauchi S."/>
            <person name="Serrano A."/>
            <person name="Linde D."/>
            <person name="Babiker R."/>
            <person name="Drula E."/>
            <person name="Ayuso-Fernandez I."/>
            <person name="Pacheco R."/>
            <person name="Padilla G."/>
            <person name="Ferreira P."/>
            <person name="Barriuso J."/>
            <person name="Kellner H."/>
            <person name="Castanera R."/>
            <person name="Alfaro M."/>
            <person name="Ramirez L."/>
            <person name="Pisabarro A.G."/>
            <person name="Kuo A."/>
            <person name="Tritt A."/>
            <person name="Lipzen A."/>
            <person name="He G."/>
            <person name="Yan M."/>
            <person name="Ng V."/>
            <person name="Cullen D."/>
            <person name="Martin F."/>
            <person name="Rosso M.-N."/>
            <person name="Henrissat B."/>
            <person name="Hibbett D."/>
            <person name="Martinez A.T."/>
            <person name="Grigoriev I.V."/>
        </authorList>
    </citation>
    <scope>NUCLEOTIDE SEQUENCE</scope>
    <source>
        <strain evidence="1">ATCC 90797</strain>
    </source>
</reference>
<evidence type="ECO:0000313" key="1">
    <source>
        <dbReference type="EMBL" id="KAF9492955.1"/>
    </source>
</evidence>
<keyword evidence="2" id="KW-1185">Reference proteome</keyword>
<proteinExistence type="predicted"/>